<dbReference type="Proteomes" id="UP000070544">
    <property type="component" value="Unassembled WGS sequence"/>
</dbReference>
<keyword evidence="1" id="KW-0472">Membrane</keyword>
<dbReference type="AlphaFoldDB" id="A0A139AUP4"/>
<sequence>MLAKVYEALFLLAIVTIIPVQLLAFLEIYGIDYQFIHVLNLGPVVWPCRFH</sequence>
<proteinExistence type="predicted"/>
<gene>
    <name evidence="2" type="ORF">M427DRAFT_151789</name>
</gene>
<reference evidence="2 3" key="1">
    <citation type="journal article" date="2015" name="Genome Biol. Evol.">
        <title>Phylogenomic analyses indicate that early fungi evolved digesting cell walls of algal ancestors of land plants.</title>
        <authorList>
            <person name="Chang Y."/>
            <person name="Wang S."/>
            <person name="Sekimoto S."/>
            <person name="Aerts A.L."/>
            <person name="Choi C."/>
            <person name="Clum A."/>
            <person name="LaButti K.M."/>
            <person name="Lindquist E.A."/>
            <person name="Yee Ngan C."/>
            <person name="Ohm R.A."/>
            <person name="Salamov A.A."/>
            <person name="Grigoriev I.V."/>
            <person name="Spatafora J.W."/>
            <person name="Berbee M.L."/>
        </authorList>
    </citation>
    <scope>NUCLEOTIDE SEQUENCE [LARGE SCALE GENOMIC DNA]</scope>
    <source>
        <strain evidence="2 3">JEL478</strain>
    </source>
</reference>
<evidence type="ECO:0000256" key="1">
    <source>
        <dbReference type="SAM" id="Phobius"/>
    </source>
</evidence>
<organism evidence="2 3">
    <name type="scientific">Gonapodya prolifera (strain JEL478)</name>
    <name type="common">Monoblepharis prolifera</name>
    <dbReference type="NCBI Taxonomy" id="1344416"/>
    <lineage>
        <taxon>Eukaryota</taxon>
        <taxon>Fungi</taxon>
        <taxon>Fungi incertae sedis</taxon>
        <taxon>Chytridiomycota</taxon>
        <taxon>Chytridiomycota incertae sedis</taxon>
        <taxon>Monoblepharidomycetes</taxon>
        <taxon>Monoblepharidales</taxon>
        <taxon>Gonapodyaceae</taxon>
        <taxon>Gonapodya</taxon>
    </lineage>
</organism>
<feature type="transmembrane region" description="Helical" evidence="1">
    <location>
        <begin position="6"/>
        <end position="26"/>
    </location>
</feature>
<protein>
    <submittedName>
        <fullName evidence="2">Uncharacterized protein</fullName>
    </submittedName>
</protein>
<keyword evidence="1" id="KW-1133">Transmembrane helix</keyword>
<evidence type="ECO:0000313" key="3">
    <source>
        <dbReference type="Proteomes" id="UP000070544"/>
    </source>
</evidence>
<name>A0A139AUP4_GONPJ</name>
<accession>A0A139AUP4</accession>
<dbReference type="EMBL" id="KQ965735">
    <property type="protein sequence ID" value="KXS20424.1"/>
    <property type="molecule type" value="Genomic_DNA"/>
</dbReference>
<keyword evidence="1" id="KW-0812">Transmembrane</keyword>
<evidence type="ECO:0000313" key="2">
    <source>
        <dbReference type="EMBL" id="KXS20424.1"/>
    </source>
</evidence>
<keyword evidence="3" id="KW-1185">Reference proteome</keyword>